<dbReference type="Proteomes" id="UP000232163">
    <property type="component" value="Unassembled WGS sequence"/>
</dbReference>
<reference evidence="3" key="1">
    <citation type="journal article" date="2017" name="Int J Environ Stud">
        <title>Does the Miocene-Pliocene relict legume Oxytropis triphylla form nitrogen-fixing nodules with a combination of bacterial strains?</title>
        <authorList>
            <person name="Safronova V."/>
            <person name="Belimov A."/>
            <person name="Sazanova A."/>
            <person name="Kuznetsova I."/>
            <person name="Popova J."/>
            <person name="Andronov E."/>
            <person name="Verkhozina A."/>
            <person name="Tikhonovich I."/>
        </authorList>
    </citation>
    <scope>NUCLEOTIDE SEQUENCE [LARGE SCALE GENOMIC DNA]</scope>
    <source>
        <strain evidence="3">Tri-38</strain>
    </source>
</reference>
<dbReference type="Gene3D" id="2.10.260.10">
    <property type="match status" value="1"/>
</dbReference>
<sequence>MKIQIQRIDDDDWLIFPNEIIERHQLKVGDELEVVETESGIALKPVHNPIGDGPKVIIKPI</sequence>
<evidence type="ECO:0000259" key="1">
    <source>
        <dbReference type="Pfam" id="PF04014"/>
    </source>
</evidence>
<keyword evidence="3" id="KW-1185">Reference proteome</keyword>
<dbReference type="AlphaFoldDB" id="A0A2N9VR47"/>
<dbReference type="RefSeq" id="WP_099999724.1">
    <property type="nucleotide sequence ID" value="NZ_CP017940.1"/>
</dbReference>
<name>A0A2N9VR47_9HYPH</name>
<dbReference type="InterPro" id="IPR037914">
    <property type="entry name" value="SpoVT-AbrB_sf"/>
</dbReference>
<dbReference type="SUPFAM" id="SSF89447">
    <property type="entry name" value="AbrB/MazE/MraZ-like"/>
    <property type="match status" value="1"/>
</dbReference>
<feature type="domain" description="SpoVT-AbrB" evidence="1">
    <location>
        <begin position="17"/>
        <end position="48"/>
    </location>
</feature>
<gene>
    <name evidence="2" type="ORF">B5P45_23170</name>
</gene>
<dbReference type="KEGG" id="pht:BLM14_12720"/>
<dbReference type="OrthoDB" id="5459182at2"/>
<evidence type="ECO:0000313" key="2">
    <source>
        <dbReference type="EMBL" id="PIO41965.1"/>
    </source>
</evidence>
<dbReference type="GO" id="GO:0003677">
    <property type="term" value="F:DNA binding"/>
    <property type="evidence" value="ECO:0007669"/>
    <property type="project" value="InterPro"/>
</dbReference>
<organism evidence="2 3">
    <name type="scientific">Phyllobacterium zundukense</name>
    <dbReference type="NCBI Taxonomy" id="1867719"/>
    <lineage>
        <taxon>Bacteria</taxon>
        <taxon>Pseudomonadati</taxon>
        <taxon>Pseudomonadota</taxon>
        <taxon>Alphaproteobacteria</taxon>
        <taxon>Hyphomicrobiales</taxon>
        <taxon>Phyllobacteriaceae</taxon>
        <taxon>Phyllobacterium</taxon>
    </lineage>
</organism>
<dbReference type="Pfam" id="PF04014">
    <property type="entry name" value="MazE_antitoxin"/>
    <property type="match status" value="1"/>
</dbReference>
<dbReference type="InterPro" id="IPR007159">
    <property type="entry name" value="SpoVT-AbrB_dom"/>
</dbReference>
<dbReference type="EMBL" id="MZMT01000053">
    <property type="protein sequence ID" value="PIO41965.1"/>
    <property type="molecule type" value="Genomic_DNA"/>
</dbReference>
<evidence type="ECO:0000313" key="3">
    <source>
        <dbReference type="Proteomes" id="UP000232163"/>
    </source>
</evidence>
<comment type="caution">
    <text evidence="2">The sequence shown here is derived from an EMBL/GenBank/DDBJ whole genome shotgun (WGS) entry which is preliminary data.</text>
</comment>
<protein>
    <recommendedName>
        <fullName evidence="1">SpoVT-AbrB domain-containing protein</fullName>
    </recommendedName>
</protein>
<proteinExistence type="predicted"/>
<accession>A0A2N9VR47</accession>